<keyword evidence="1" id="KW-0723">Serine/threonine-protein kinase</keyword>
<evidence type="ECO:0000259" key="5">
    <source>
        <dbReference type="PROSITE" id="PS51158"/>
    </source>
</evidence>
<dbReference type="AlphaFoldDB" id="A0AAD2HJR2"/>
<dbReference type="Pfam" id="PF02816">
    <property type="entry name" value="Alpha_kinase"/>
    <property type="match status" value="1"/>
</dbReference>
<evidence type="ECO:0000313" key="7">
    <source>
        <dbReference type="Proteomes" id="UP001295794"/>
    </source>
</evidence>
<feature type="compositionally biased region" description="Polar residues" evidence="4">
    <location>
        <begin position="290"/>
        <end position="300"/>
    </location>
</feature>
<dbReference type="EMBL" id="CAVNYO010000419">
    <property type="protein sequence ID" value="CAK5277258.1"/>
    <property type="molecule type" value="Genomic_DNA"/>
</dbReference>
<dbReference type="InterPro" id="IPR004166">
    <property type="entry name" value="a-kinase_dom"/>
</dbReference>
<name>A0AAD2HJR2_9AGAR</name>
<feature type="region of interest" description="Disordered" evidence="4">
    <location>
        <begin position="279"/>
        <end position="355"/>
    </location>
</feature>
<comment type="caution">
    <text evidence="6">The sequence shown here is derived from an EMBL/GenBank/DDBJ whole genome shotgun (WGS) entry which is preliminary data.</text>
</comment>
<evidence type="ECO:0000313" key="6">
    <source>
        <dbReference type="EMBL" id="CAK5277258.1"/>
    </source>
</evidence>
<accession>A0AAD2HJR2</accession>
<protein>
    <recommendedName>
        <fullName evidence="5">Alpha-type protein kinase domain-containing protein</fullName>
    </recommendedName>
</protein>
<keyword evidence="7" id="KW-1185">Reference proteome</keyword>
<evidence type="ECO:0000256" key="3">
    <source>
        <dbReference type="ARBA" id="ARBA00022777"/>
    </source>
</evidence>
<feature type="compositionally biased region" description="Low complexity" evidence="4">
    <location>
        <begin position="321"/>
        <end position="334"/>
    </location>
</feature>
<feature type="compositionally biased region" description="Polar residues" evidence="4">
    <location>
        <begin position="335"/>
        <end position="348"/>
    </location>
</feature>
<evidence type="ECO:0000256" key="2">
    <source>
        <dbReference type="ARBA" id="ARBA00022679"/>
    </source>
</evidence>
<keyword evidence="2" id="KW-0808">Transferase</keyword>
<dbReference type="Proteomes" id="UP001295794">
    <property type="component" value="Unassembled WGS sequence"/>
</dbReference>
<evidence type="ECO:0000256" key="4">
    <source>
        <dbReference type="SAM" id="MobiDB-lite"/>
    </source>
</evidence>
<dbReference type="GO" id="GO:0005524">
    <property type="term" value="F:ATP binding"/>
    <property type="evidence" value="ECO:0007669"/>
    <property type="project" value="InterPro"/>
</dbReference>
<feature type="domain" description="Alpha-type protein kinase" evidence="5">
    <location>
        <begin position="482"/>
        <end position="723"/>
    </location>
</feature>
<dbReference type="InterPro" id="IPR011009">
    <property type="entry name" value="Kinase-like_dom_sf"/>
</dbReference>
<reference evidence="6" key="1">
    <citation type="submission" date="2023-11" db="EMBL/GenBank/DDBJ databases">
        <authorList>
            <person name="De Vega J J."/>
            <person name="De Vega J J."/>
        </authorList>
    </citation>
    <scope>NUCLEOTIDE SEQUENCE</scope>
</reference>
<evidence type="ECO:0000256" key="1">
    <source>
        <dbReference type="ARBA" id="ARBA00022527"/>
    </source>
</evidence>
<gene>
    <name evidence="6" type="ORF">MYCIT1_LOCUS26144</name>
</gene>
<keyword evidence="3" id="KW-0418">Kinase</keyword>
<sequence length="724" mass="79132">MIVPHLKIPAVKMARSVMEIRLFVVASASTVFKEKSIRSRDQVMPGTPALAPNAGQIHAMNIAGRIGNVANAHKNVAALPRGSMPPPPTIPARPRVSVPSAWDLAAPVSAGSSALVWTDKGYSANHAVYQPNHASWAKTAYVGRPNESLNLLVGIRYEAERKKQGETYGTISEGTVVQGLASFEDIFNHVWAMMYEQLCADADFKFQPTELTVRDYTKPGKSAGQFNFVAPKTPIPVALVISGREWKRHRDYILDAEAEASEAIELEQETRNNLVSMRQLLSPDRLPMKNKNSGSGLSARTRSKHDKSQGISVQRSRDKVSVSSESSNRSGTRSCRLSDSHFTVSDLSQPEEDSSSKFGLLGAALWSQNAQQNDDRPITPPSIGQKRPHQGYRSPDHADFAQLRKALSDGGQFSRSGPLGMFPCSPTALGYLPQKPDLPTSERIEFYRVVPCSIAELFDGSGLLFKCDPASSEAGTLSILLVSTLGEGAFKDARPGFLTLTRAPSNGLGSSPNERVAVKQMIHSKNEHGSSKRFDVKNEFRLTVSEGNLLLWAISLFDFSLSFVHSCLQTIGTPPSTLIVPDIRFVEGGVALVHDITTGPNVQVASSLRQSLLIEELIPSPFVKFVHNRAPVPHLTVTHELYYIAEFLCFTQHIQYEKSGGLVFISDYQGSKEVLLDPQIMTSPDIGNNGSMFGGGNVAQLFEDFPKKHQCSAYCQFFGLKPLP</sequence>
<proteinExistence type="predicted"/>
<organism evidence="6 7">
    <name type="scientific">Mycena citricolor</name>
    <dbReference type="NCBI Taxonomy" id="2018698"/>
    <lineage>
        <taxon>Eukaryota</taxon>
        <taxon>Fungi</taxon>
        <taxon>Dikarya</taxon>
        <taxon>Basidiomycota</taxon>
        <taxon>Agaricomycotina</taxon>
        <taxon>Agaricomycetes</taxon>
        <taxon>Agaricomycetidae</taxon>
        <taxon>Agaricales</taxon>
        <taxon>Marasmiineae</taxon>
        <taxon>Mycenaceae</taxon>
        <taxon>Mycena</taxon>
    </lineage>
</organism>
<dbReference type="PROSITE" id="PS51158">
    <property type="entry name" value="ALPHA_KINASE"/>
    <property type="match status" value="1"/>
</dbReference>
<dbReference type="Gene3D" id="3.20.200.10">
    <property type="entry name" value="MHCK/EF2 kinase"/>
    <property type="match status" value="1"/>
</dbReference>
<dbReference type="SUPFAM" id="SSF56112">
    <property type="entry name" value="Protein kinase-like (PK-like)"/>
    <property type="match status" value="1"/>
</dbReference>
<feature type="region of interest" description="Disordered" evidence="4">
    <location>
        <begin position="369"/>
        <end position="395"/>
    </location>
</feature>
<dbReference type="GO" id="GO:0004674">
    <property type="term" value="F:protein serine/threonine kinase activity"/>
    <property type="evidence" value="ECO:0007669"/>
    <property type="project" value="UniProtKB-KW"/>
</dbReference>